<dbReference type="RefSeq" id="WP_036714011.1">
    <property type="nucleotide sequence ID" value="NZ_BORW01000016.1"/>
</dbReference>
<proteinExistence type="predicted"/>
<evidence type="ECO:0000313" key="3">
    <source>
        <dbReference type="Proteomes" id="UP000680638"/>
    </source>
</evidence>
<sequence length="77" mass="8942">MIILKNLGVTLLVLLMFFYEYPRFRPENKKEKAAFTVLASAGWALAIALMWFPRLPGPTEFINYVTKPIWSIFYPEG</sequence>
<name>A0ABQ4LYB9_9BACL</name>
<gene>
    <name evidence="2" type="ORF">J21TS3_30970</name>
</gene>
<evidence type="ECO:0000256" key="1">
    <source>
        <dbReference type="SAM" id="Phobius"/>
    </source>
</evidence>
<keyword evidence="3" id="KW-1185">Reference proteome</keyword>
<evidence type="ECO:0000313" key="2">
    <source>
        <dbReference type="EMBL" id="GIO68276.1"/>
    </source>
</evidence>
<keyword evidence="1" id="KW-0472">Membrane</keyword>
<organism evidence="2 3">
    <name type="scientific">Paenibacillus cookii</name>
    <dbReference type="NCBI Taxonomy" id="157839"/>
    <lineage>
        <taxon>Bacteria</taxon>
        <taxon>Bacillati</taxon>
        <taxon>Bacillota</taxon>
        <taxon>Bacilli</taxon>
        <taxon>Bacillales</taxon>
        <taxon>Paenibacillaceae</taxon>
        <taxon>Paenibacillus</taxon>
    </lineage>
</organism>
<accession>A0ABQ4LYB9</accession>
<dbReference type="EMBL" id="BORW01000016">
    <property type="protein sequence ID" value="GIO68276.1"/>
    <property type="molecule type" value="Genomic_DNA"/>
</dbReference>
<feature type="transmembrane region" description="Helical" evidence="1">
    <location>
        <begin position="6"/>
        <end position="21"/>
    </location>
</feature>
<reference evidence="2 3" key="1">
    <citation type="submission" date="2021-03" db="EMBL/GenBank/DDBJ databases">
        <title>Antimicrobial resistance genes in bacteria isolated from Japanese honey, and their potential for conferring macrolide and lincosamide resistance in the American foulbrood pathogen Paenibacillus larvae.</title>
        <authorList>
            <person name="Okamoto M."/>
            <person name="Kumagai M."/>
            <person name="Kanamori H."/>
            <person name="Takamatsu D."/>
        </authorList>
    </citation>
    <scope>NUCLEOTIDE SEQUENCE [LARGE SCALE GENOMIC DNA]</scope>
    <source>
        <strain evidence="2 3">J21TS3</strain>
    </source>
</reference>
<protein>
    <submittedName>
        <fullName evidence="2">Uncharacterized protein</fullName>
    </submittedName>
</protein>
<dbReference type="Proteomes" id="UP000680638">
    <property type="component" value="Unassembled WGS sequence"/>
</dbReference>
<comment type="caution">
    <text evidence="2">The sequence shown here is derived from an EMBL/GenBank/DDBJ whole genome shotgun (WGS) entry which is preliminary data.</text>
</comment>
<feature type="transmembrane region" description="Helical" evidence="1">
    <location>
        <begin position="33"/>
        <end position="52"/>
    </location>
</feature>
<keyword evidence="1" id="KW-1133">Transmembrane helix</keyword>
<keyword evidence="1" id="KW-0812">Transmembrane</keyword>